<evidence type="ECO:0000313" key="4">
    <source>
        <dbReference type="Proteomes" id="UP000198302"/>
    </source>
</evidence>
<dbReference type="Proteomes" id="UP000198302">
    <property type="component" value="Unassembled WGS sequence"/>
</dbReference>
<gene>
    <name evidence="2" type="ORF">B0A73_01235</name>
    <name evidence="1" type="ORF">IW18_16450</name>
</gene>
<protein>
    <submittedName>
        <fullName evidence="1">Uncharacterized protein</fullName>
    </submittedName>
</protein>
<dbReference type="Proteomes" id="UP000032061">
    <property type="component" value="Unassembled WGS sequence"/>
</dbReference>
<accession>A0A0D0ETF8</accession>
<reference evidence="1 3" key="1">
    <citation type="submission" date="2015-01" db="EMBL/GenBank/DDBJ databases">
        <title>Genome of Flavobacterium hibernum DSM 12611.</title>
        <authorList>
            <person name="Stropko S.J."/>
            <person name="Pipes S.E."/>
            <person name="Newman J.D."/>
        </authorList>
    </citation>
    <scope>NUCLEOTIDE SEQUENCE [LARGE SCALE GENOMIC DNA]</scope>
    <source>
        <strain evidence="1 3">DSM 12611</strain>
    </source>
</reference>
<dbReference type="EMBL" id="JPRK01000013">
    <property type="protein sequence ID" value="KIO51838.1"/>
    <property type="molecule type" value="Genomic_DNA"/>
</dbReference>
<proteinExistence type="predicted"/>
<reference evidence="2 4" key="2">
    <citation type="submission" date="2016-11" db="EMBL/GenBank/DDBJ databases">
        <title>Whole genomes of Flavobacteriaceae.</title>
        <authorList>
            <person name="Stine C."/>
            <person name="Li C."/>
            <person name="Tadesse D."/>
        </authorList>
    </citation>
    <scope>NUCLEOTIDE SEQUENCE [LARGE SCALE GENOMIC DNA]</scope>
    <source>
        <strain evidence="2 4">ATCC 51468</strain>
    </source>
</reference>
<dbReference type="OrthoDB" id="918051at2"/>
<organism evidence="1 3">
    <name type="scientific">Flavobacterium hibernum</name>
    <dbReference type="NCBI Taxonomy" id="37752"/>
    <lineage>
        <taxon>Bacteria</taxon>
        <taxon>Pseudomonadati</taxon>
        <taxon>Bacteroidota</taxon>
        <taxon>Flavobacteriia</taxon>
        <taxon>Flavobacteriales</taxon>
        <taxon>Flavobacteriaceae</taxon>
        <taxon>Flavobacterium</taxon>
    </lineage>
</organism>
<sequence length="459" mass="53894">MSEFKQGELIVFKTHPYINKLTNIKITAYSDYSSPVLVIKEIKEKSFDKETGIDIGQQLNCIYYNSKEGKFTDKWINSNLVNKIFFSIIDQKFLFEFNFKSQLEEKNKELTSKNYENLIKQSYINRKVVLKSVDIELNKVKVNRTKENGELMETNHLEFLPPIMTIIGFKFSDEKNKFSEKSGLPLIDLKCKWYNSNSKTFSELYLPSETLYEVKNTHDLFPEKDLLSDIVESVEKNSFFNLPILPSINSFTLEGSSTKISRTLGHSKAILFKHYFYQMNYFDYITQKKSAITINDTFSVKTETQIFGKKFPDYNSRGFKLKTFDCKFAPNSYYYIRYKDTYNNITTRLIKIIDLFIYIKDLKKFKDLYKNLNSWITDGNQEFVNYNYNDNGSIFIHSPGEIIPDNTLPKTIFEDQNVEIILKTNCLLREGKIRNFKINSILEIQEIINGNEIFESAEV</sequence>
<dbReference type="RefSeq" id="WP_041518965.1">
    <property type="nucleotide sequence ID" value="NZ_JPRK01000013.1"/>
</dbReference>
<name>A0A0D0ETF8_9FLAO</name>
<dbReference type="EMBL" id="MUGX01000002">
    <property type="protein sequence ID" value="OXA91882.1"/>
    <property type="molecule type" value="Genomic_DNA"/>
</dbReference>
<dbReference type="AlphaFoldDB" id="A0A0D0ETF8"/>
<evidence type="ECO:0000313" key="1">
    <source>
        <dbReference type="EMBL" id="KIO51838.1"/>
    </source>
</evidence>
<evidence type="ECO:0000313" key="3">
    <source>
        <dbReference type="Proteomes" id="UP000032061"/>
    </source>
</evidence>
<comment type="caution">
    <text evidence="1">The sequence shown here is derived from an EMBL/GenBank/DDBJ whole genome shotgun (WGS) entry which is preliminary data.</text>
</comment>
<keyword evidence="4" id="KW-1185">Reference proteome</keyword>
<evidence type="ECO:0000313" key="2">
    <source>
        <dbReference type="EMBL" id="OXA91882.1"/>
    </source>
</evidence>
<dbReference type="STRING" id="37752.IW18_16450"/>